<dbReference type="SUPFAM" id="SSF48264">
    <property type="entry name" value="Cytochrome P450"/>
    <property type="match status" value="1"/>
</dbReference>
<protein>
    <recommendedName>
        <fullName evidence="10">Cytochrome P450 monooxygenase GliC2</fullName>
    </recommendedName>
</protein>
<comment type="cofactor">
    <cofactor evidence="1 6">
        <name>heme</name>
        <dbReference type="ChEBI" id="CHEBI:30413"/>
    </cofactor>
</comment>
<evidence type="ECO:0000256" key="6">
    <source>
        <dbReference type="PIRSR" id="PIRSR602401-1"/>
    </source>
</evidence>
<feature type="binding site" description="axial binding residue" evidence="6">
    <location>
        <position position="470"/>
    </location>
    <ligand>
        <name>heme</name>
        <dbReference type="ChEBI" id="CHEBI:30413"/>
    </ligand>
    <ligandPart>
        <name>Fe</name>
        <dbReference type="ChEBI" id="CHEBI:18248"/>
    </ligandPart>
</feature>
<keyword evidence="9" id="KW-1185">Reference proteome</keyword>
<evidence type="ECO:0000256" key="5">
    <source>
        <dbReference type="ARBA" id="ARBA00023033"/>
    </source>
</evidence>
<name>A0AAJ0G2Y3_9HYPO</name>
<proteinExistence type="inferred from homology"/>
<keyword evidence="6 7" id="KW-0349">Heme</keyword>
<dbReference type="Pfam" id="PF00067">
    <property type="entry name" value="p450"/>
    <property type="match status" value="1"/>
</dbReference>
<reference evidence="8" key="1">
    <citation type="submission" date="2023-06" db="EMBL/GenBank/DDBJ databases">
        <title>Conoideocrella luteorostrata (Hypocreales: Clavicipitaceae), a potential biocontrol fungus for elongate hemlock scale in United States Christmas tree production areas.</title>
        <authorList>
            <person name="Barrett H."/>
            <person name="Lovett B."/>
            <person name="Macias A.M."/>
            <person name="Stajich J.E."/>
            <person name="Kasson M.T."/>
        </authorList>
    </citation>
    <scope>NUCLEOTIDE SEQUENCE</scope>
    <source>
        <strain evidence="8">ARSEF 14590</strain>
    </source>
</reference>
<evidence type="ECO:0000256" key="1">
    <source>
        <dbReference type="ARBA" id="ARBA00001971"/>
    </source>
</evidence>
<evidence type="ECO:0000256" key="3">
    <source>
        <dbReference type="ARBA" id="ARBA00023002"/>
    </source>
</evidence>
<evidence type="ECO:0000313" key="8">
    <source>
        <dbReference type="EMBL" id="KAK2616881.1"/>
    </source>
</evidence>
<keyword evidence="2 6" id="KW-0479">Metal-binding</keyword>
<dbReference type="InterPro" id="IPR001128">
    <property type="entry name" value="Cyt_P450"/>
</dbReference>
<comment type="caution">
    <text evidence="8">The sequence shown here is derived from an EMBL/GenBank/DDBJ whole genome shotgun (WGS) entry which is preliminary data.</text>
</comment>
<keyword evidence="3 7" id="KW-0560">Oxidoreductase</keyword>
<dbReference type="InterPro" id="IPR036396">
    <property type="entry name" value="Cyt_P450_sf"/>
</dbReference>
<gene>
    <name evidence="8" type="ORF">QQS21_000259</name>
</gene>
<evidence type="ECO:0000256" key="4">
    <source>
        <dbReference type="ARBA" id="ARBA00023004"/>
    </source>
</evidence>
<evidence type="ECO:0008006" key="10">
    <source>
        <dbReference type="Google" id="ProtNLM"/>
    </source>
</evidence>
<organism evidence="8 9">
    <name type="scientific">Conoideocrella luteorostrata</name>
    <dbReference type="NCBI Taxonomy" id="1105319"/>
    <lineage>
        <taxon>Eukaryota</taxon>
        <taxon>Fungi</taxon>
        <taxon>Dikarya</taxon>
        <taxon>Ascomycota</taxon>
        <taxon>Pezizomycotina</taxon>
        <taxon>Sordariomycetes</taxon>
        <taxon>Hypocreomycetidae</taxon>
        <taxon>Hypocreales</taxon>
        <taxon>Clavicipitaceae</taxon>
        <taxon>Conoideocrella</taxon>
    </lineage>
</organism>
<dbReference type="InterPro" id="IPR017972">
    <property type="entry name" value="Cyt_P450_CS"/>
</dbReference>
<dbReference type="Gene3D" id="1.10.630.10">
    <property type="entry name" value="Cytochrome P450"/>
    <property type="match status" value="1"/>
</dbReference>
<comment type="similarity">
    <text evidence="7">Belongs to the cytochrome P450 family.</text>
</comment>
<dbReference type="PROSITE" id="PS00086">
    <property type="entry name" value="CYTOCHROME_P450"/>
    <property type="match status" value="1"/>
</dbReference>
<evidence type="ECO:0000256" key="2">
    <source>
        <dbReference type="ARBA" id="ARBA00022723"/>
    </source>
</evidence>
<dbReference type="GO" id="GO:0016705">
    <property type="term" value="F:oxidoreductase activity, acting on paired donors, with incorporation or reduction of molecular oxygen"/>
    <property type="evidence" value="ECO:0007669"/>
    <property type="project" value="InterPro"/>
</dbReference>
<keyword evidence="5 7" id="KW-0503">Monooxygenase</keyword>
<dbReference type="PANTHER" id="PTHR24303">
    <property type="entry name" value="HEME-BINDING MONOOXYGENASE FAMILY"/>
    <property type="match status" value="1"/>
</dbReference>
<dbReference type="GO" id="GO:0005506">
    <property type="term" value="F:iron ion binding"/>
    <property type="evidence" value="ECO:0007669"/>
    <property type="project" value="InterPro"/>
</dbReference>
<dbReference type="EMBL" id="JASWJB010000002">
    <property type="protein sequence ID" value="KAK2616881.1"/>
    <property type="molecule type" value="Genomic_DNA"/>
</dbReference>
<evidence type="ECO:0000256" key="7">
    <source>
        <dbReference type="RuleBase" id="RU000461"/>
    </source>
</evidence>
<keyword evidence="4 6" id="KW-0408">Iron</keyword>
<dbReference type="InterPro" id="IPR002401">
    <property type="entry name" value="Cyt_P450_E_grp-I"/>
</dbReference>
<dbReference type="GO" id="GO:0004497">
    <property type="term" value="F:monooxygenase activity"/>
    <property type="evidence" value="ECO:0007669"/>
    <property type="project" value="UniProtKB-KW"/>
</dbReference>
<dbReference type="Proteomes" id="UP001251528">
    <property type="component" value="Unassembled WGS sequence"/>
</dbReference>
<dbReference type="PRINTS" id="PR00463">
    <property type="entry name" value="EP450I"/>
</dbReference>
<dbReference type="PANTHER" id="PTHR24303:SF31">
    <property type="entry name" value="CYTOCHROME P450 307A1-RELATED"/>
    <property type="match status" value="1"/>
</dbReference>
<evidence type="ECO:0000313" key="9">
    <source>
        <dbReference type="Proteomes" id="UP001251528"/>
    </source>
</evidence>
<accession>A0AAJ0G2Y3</accession>
<dbReference type="GO" id="GO:0020037">
    <property type="term" value="F:heme binding"/>
    <property type="evidence" value="ECO:0007669"/>
    <property type="project" value="InterPro"/>
</dbReference>
<dbReference type="CDD" id="cd20615">
    <property type="entry name" value="CYP_GliC-like"/>
    <property type="match status" value="1"/>
</dbReference>
<sequence>MDSAQYTALNWLVLLISRPYVNVAIRLALAALVLKFAWRVIAPNALKVISTVLNAYLSLVHRITSTDGKKSISGPAYSFPNGQMVDKFLAARARSWEWEKKYGKTYRIWAGSIPEIVITDPKDVELLYQQSTDHNKAPQANAGWLLTQILGSGLGLINGARWTVLRKTLDQMFSHRTALQYFRDSLDSSAEDYLAGISQFASADKQAADGKSIVINATQALQRYPFFEVASMFFGEMSAGEKERLWDLGRRYSEVFKAIVSGGIHRSKMTKHFNTKAWKDARDYQRAWKDFNWEMYRARKTTAPDTPIVILTEAAENGELTHDEVTDTIAESTFANLDIVTHVISSCVILLADAPSVQDDLLVEINETTEDRQSYIARKDTLLHYCLLESLRLQPVLSFTFPENPPREKVLGTYIIPKDTTVIVDAFAINIRNPFWGPDNRAYRPSRFANIKQSQLRYNLATFGYGPRKCLGQHIADKIIKSVAYYMFSQYRVSLQPMQAIEGAFKVDKTSWVAMYDVDLKLEPRDMSREKNMS</sequence>
<dbReference type="AlphaFoldDB" id="A0AAJ0G2Y3"/>